<gene>
    <name evidence="1" type="ORF">NM961_07615</name>
</gene>
<dbReference type="Proteomes" id="UP001165498">
    <property type="component" value="Unassembled WGS sequence"/>
</dbReference>
<keyword evidence="2" id="KW-1185">Reference proteome</keyword>
<name>A0ABT1QQL9_9GAMM</name>
<proteinExistence type="predicted"/>
<accession>A0ABT1QQL9</accession>
<evidence type="ECO:0000313" key="2">
    <source>
        <dbReference type="Proteomes" id="UP001165498"/>
    </source>
</evidence>
<organism evidence="1 2">
    <name type="scientific">Tahibacter harae</name>
    <dbReference type="NCBI Taxonomy" id="2963937"/>
    <lineage>
        <taxon>Bacteria</taxon>
        <taxon>Pseudomonadati</taxon>
        <taxon>Pseudomonadota</taxon>
        <taxon>Gammaproteobacteria</taxon>
        <taxon>Lysobacterales</taxon>
        <taxon>Rhodanobacteraceae</taxon>
        <taxon>Tahibacter</taxon>
    </lineage>
</organism>
<dbReference type="EMBL" id="JANFQO010000005">
    <property type="protein sequence ID" value="MCQ4164576.1"/>
    <property type="molecule type" value="Genomic_DNA"/>
</dbReference>
<sequence>MSFRIQGLSAEPFRPFYGLSDAALRERGVTRHIAHCTPGFPDRIELRDASPGESLLLLNYLHQPADTPYRASHAIFVREGALQTYDAVDTVPEVLQRRMISLRAFDADDLMTGAELATGAAIAAAIDKLLADPAVAYLQAHYALRGCYAARVVRTA</sequence>
<comment type="caution">
    <text evidence="1">The sequence shown here is derived from an EMBL/GenBank/DDBJ whole genome shotgun (WGS) entry which is preliminary data.</text>
</comment>
<reference evidence="1" key="1">
    <citation type="submission" date="2022-07" db="EMBL/GenBank/DDBJ databases">
        <title>Tahibacter sp., a new gammaproteobacterium isolated from the silt sample collected at pig farm.</title>
        <authorList>
            <person name="Chen H."/>
        </authorList>
    </citation>
    <scope>NUCLEOTIDE SEQUENCE</scope>
    <source>
        <strain evidence="1">P2K</strain>
    </source>
</reference>
<dbReference type="Pfam" id="PF06718">
    <property type="entry name" value="DUF1203"/>
    <property type="match status" value="1"/>
</dbReference>
<evidence type="ECO:0000313" key="1">
    <source>
        <dbReference type="EMBL" id="MCQ4164576.1"/>
    </source>
</evidence>
<dbReference type="PIRSF" id="PIRSF034110">
    <property type="entry name" value="DUF1203"/>
    <property type="match status" value="1"/>
</dbReference>
<dbReference type="RefSeq" id="WP_255913396.1">
    <property type="nucleotide sequence ID" value="NZ_JANFQO010000005.1"/>
</dbReference>
<protein>
    <submittedName>
        <fullName evidence="1">DUF1203 domain-containing protein</fullName>
    </submittedName>
</protein>
<dbReference type="InterPro" id="IPR009593">
    <property type="entry name" value="DUF1203"/>
</dbReference>